<dbReference type="RefSeq" id="WP_089827863.1">
    <property type="nucleotide sequence ID" value="NZ_FODV01000030.1"/>
</dbReference>
<reference evidence="3" key="1">
    <citation type="submission" date="2016-10" db="EMBL/GenBank/DDBJ databases">
        <authorList>
            <person name="Varghese N."/>
            <person name="Submissions S."/>
        </authorList>
    </citation>
    <scope>NUCLEOTIDE SEQUENCE [LARGE SCALE GENOMIC DNA]</scope>
    <source>
        <strain evidence="3">CGMCC 1.10121</strain>
    </source>
</reference>
<feature type="compositionally biased region" description="Basic and acidic residues" evidence="1">
    <location>
        <begin position="175"/>
        <end position="184"/>
    </location>
</feature>
<dbReference type="EMBL" id="FODV01000030">
    <property type="protein sequence ID" value="SEP27286.1"/>
    <property type="molecule type" value="Genomic_DNA"/>
</dbReference>
<dbReference type="AlphaFoldDB" id="A0A1H8WI16"/>
<evidence type="ECO:0000313" key="3">
    <source>
        <dbReference type="Proteomes" id="UP000199126"/>
    </source>
</evidence>
<evidence type="ECO:0000313" key="2">
    <source>
        <dbReference type="EMBL" id="SEP27286.1"/>
    </source>
</evidence>
<accession>A0A1H8WI16</accession>
<organism evidence="2 3">
    <name type="scientific">Halogranum amylolyticum</name>
    <dbReference type="NCBI Taxonomy" id="660520"/>
    <lineage>
        <taxon>Archaea</taxon>
        <taxon>Methanobacteriati</taxon>
        <taxon>Methanobacteriota</taxon>
        <taxon>Stenosarchaea group</taxon>
        <taxon>Halobacteria</taxon>
        <taxon>Halobacteriales</taxon>
        <taxon>Haloferacaceae</taxon>
    </lineage>
</organism>
<keyword evidence="3" id="KW-1185">Reference proteome</keyword>
<evidence type="ECO:0008006" key="4">
    <source>
        <dbReference type="Google" id="ProtNLM"/>
    </source>
</evidence>
<protein>
    <recommendedName>
        <fullName evidence="4">Lipoprotein</fullName>
    </recommendedName>
</protein>
<dbReference type="Proteomes" id="UP000199126">
    <property type="component" value="Unassembled WGS sequence"/>
</dbReference>
<feature type="region of interest" description="Disordered" evidence="1">
    <location>
        <begin position="174"/>
        <end position="193"/>
    </location>
</feature>
<evidence type="ECO:0000256" key="1">
    <source>
        <dbReference type="SAM" id="MobiDB-lite"/>
    </source>
</evidence>
<name>A0A1H8WI16_9EURY</name>
<dbReference type="PROSITE" id="PS51257">
    <property type="entry name" value="PROKAR_LIPOPROTEIN"/>
    <property type="match status" value="1"/>
</dbReference>
<gene>
    <name evidence="2" type="ORF">SAMN04487948_13028</name>
</gene>
<sequence>MQRRTFLTGLTGVVATTAGCAGLDALGRRTDPIAEVRFEEITPRKDRPVGTDDEERDRYPPIVAWDDAASTIRITGFVFYGGGCDAPVLRTVELQADNRLFVSVGHREKWYLRLPIPLPIACTASLGGIHYRVTVRFADSAALPETVEVDEDNEAAPDAHRVVTRAEQDALCSRESFESEEQRATAHWTCPTE</sequence>
<proteinExistence type="predicted"/>